<comment type="caution">
    <text evidence="1">The sequence shown here is derived from an EMBL/GenBank/DDBJ whole genome shotgun (WGS) entry which is preliminary data.</text>
</comment>
<gene>
    <name evidence="1" type="ORF">V6N12_060409</name>
</gene>
<evidence type="ECO:0000313" key="1">
    <source>
        <dbReference type="EMBL" id="KAK8529632.1"/>
    </source>
</evidence>
<organism evidence="1 2">
    <name type="scientific">Hibiscus sabdariffa</name>
    <name type="common">roselle</name>
    <dbReference type="NCBI Taxonomy" id="183260"/>
    <lineage>
        <taxon>Eukaryota</taxon>
        <taxon>Viridiplantae</taxon>
        <taxon>Streptophyta</taxon>
        <taxon>Embryophyta</taxon>
        <taxon>Tracheophyta</taxon>
        <taxon>Spermatophyta</taxon>
        <taxon>Magnoliopsida</taxon>
        <taxon>eudicotyledons</taxon>
        <taxon>Gunneridae</taxon>
        <taxon>Pentapetalae</taxon>
        <taxon>rosids</taxon>
        <taxon>malvids</taxon>
        <taxon>Malvales</taxon>
        <taxon>Malvaceae</taxon>
        <taxon>Malvoideae</taxon>
        <taxon>Hibiscus</taxon>
    </lineage>
</organism>
<accession>A0ABR2D4R7</accession>
<reference evidence="1 2" key="1">
    <citation type="journal article" date="2024" name="G3 (Bethesda)">
        <title>Genome assembly of Hibiscus sabdariffa L. provides insights into metabolisms of medicinal natural products.</title>
        <authorList>
            <person name="Kim T."/>
        </authorList>
    </citation>
    <scope>NUCLEOTIDE SEQUENCE [LARGE SCALE GENOMIC DNA]</scope>
    <source>
        <strain evidence="1">TK-2024</strain>
        <tissue evidence="1">Old leaves</tissue>
    </source>
</reference>
<protein>
    <submittedName>
        <fullName evidence="1">Uncharacterized protein</fullName>
    </submittedName>
</protein>
<sequence>MGDINKNGLPIANFAHLTIANLQKILNPIFVAIYVSWQLASSHQVSLHGHLSHKSQHSTATRKPGAIASGFFPKHIDSGLLDPSNNYFTPLFTSHINKKTSYTISSTCFKIQVVGTWKMSSTSRAWVVAASIGAVEALKDQGICTLQMELILQNYRKQRKEI</sequence>
<dbReference type="Proteomes" id="UP001472677">
    <property type="component" value="Unassembled WGS sequence"/>
</dbReference>
<proteinExistence type="predicted"/>
<keyword evidence="2" id="KW-1185">Reference proteome</keyword>
<dbReference type="EMBL" id="JBBPBM010000036">
    <property type="protein sequence ID" value="KAK8529632.1"/>
    <property type="molecule type" value="Genomic_DNA"/>
</dbReference>
<name>A0ABR2D4R7_9ROSI</name>
<evidence type="ECO:0000313" key="2">
    <source>
        <dbReference type="Proteomes" id="UP001472677"/>
    </source>
</evidence>